<protein>
    <recommendedName>
        <fullName evidence="2">F-box protein AT5G49610-like beta-propeller domain-containing protein</fullName>
    </recommendedName>
</protein>
<dbReference type="SUPFAM" id="SSF81383">
    <property type="entry name" value="F-box domain"/>
    <property type="match status" value="1"/>
</dbReference>
<accession>A0A5J9WRD8</accession>
<dbReference type="AlphaFoldDB" id="A0A5J9WRD8"/>
<evidence type="ECO:0000256" key="1">
    <source>
        <dbReference type="SAM" id="MobiDB-lite"/>
    </source>
</evidence>
<dbReference type="Proteomes" id="UP000324897">
    <property type="component" value="Chromosome 6"/>
</dbReference>
<evidence type="ECO:0000313" key="3">
    <source>
        <dbReference type="EMBL" id="TVU50516.1"/>
    </source>
</evidence>
<proteinExistence type="predicted"/>
<gene>
    <name evidence="3" type="ORF">EJB05_01889</name>
</gene>
<dbReference type="InterPro" id="IPR056594">
    <property type="entry name" value="AT5G49610-like_b-prop"/>
</dbReference>
<feature type="non-terminal residue" evidence="3">
    <location>
        <position position="1"/>
    </location>
</feature>
<evidence type="ECO:0000259" key="2">
    <source>
        <dbReference type="Pfam" id="PF23635"/>
    </source>
</evidence>
<reference evidence="3 4" key="1">
    <citation type="journal article" date="2019" name="Sci. Rep.">
        <title>A high-quality genome of Eragrostis curvula grass provides insights into Poaceae evolution and supports new strategies to enhance forage quality.</title>
        <authorList>
            <person name="Carballo J."/>
            <person name="Santos B.A.C.M."/>
            <person name="Zappacosta D."/>
            <person name="Garbus I."/>
            <person name="Selva J.P."/>
            <person name="Gallo C.A."/>
            <person name="Diaz A."/>
            <person name="Albertini E."/>
            <person name="Caccamo M."/>
            <person name="Echenique V."/>
        </authorList>
    </citation>
    <scope>NUCLEOTIDE SEQUENCE [LARGE SCALE GENOMIC DNA]</scope>
    <source>
        <strain evidence="4">cv. Victoria</strain>
        <tissue evidence="3">Leaf</tissue>
    </source>
</reference>
<comment type="caution">
    <text evidence="3">The sequence shown here is derived from an EMBL/GenBank/DDBJ whole genome shotgun (WGS) entry which is preliminary data.</text>
</comment>
<dbReference type="PANTHER" id="PTHR33207">
    <property type="entry name" value="F-BOX DOMAIN CONTAINING PROTEIN-RELATED"/>
    <property type="match status" value="1"/>
</dbReference>
<dbReference type="InterPro" id="IPR036047">
    <property type="entry name" value="F-box-like_dom_sf"/>
</dbReference>
<feature type="region of interest" description="Disordered" evidence="1">
    <location>
        <begin position="1"/>
        <end position="36"/>
    </location>
</feature>
<sequence length="539" mass="60147">MLRRPPAAWRSAHNQAHLDARAHRRASPQAYRRSARVKTHLQGIRHGLPATSGTAAAAKTQAPTCTTIHDLGGDLILEILLRLPSLSSLIRAAVSCRAFLAAVRSSPAFRRRFRALHPPPLLSFFFESIGKDIPSFSPIRRRSDPDLAAAVRGADVFLTRLPYHDEASTGWKIAECSGGYLLLLNGDTEQIAVYNPLTRALDLFSVPPDEIADGHRGNFSVQNCFVLSSGEAPGSFRVVCCCLDNSRVRAAVFSSGTREWQILPWSPPAPGQPSDKGHWLLAGKQANGNLHLAHVERAYKVVLDTLTLQFSFIDLPEHLKGKGSLYMTGETKNGKLCIVSVVGFTLHIWFRVADTDGVEKWVVDKVIPLKHEVLQATETAPDDPGQLKVWAVLDGVVYFSALIRGQPSSPRWFLSFCLETRKLEKLFYRTFDNGVYPYIMAWPSSLWEVENVIPLEHEVFQATETSPDDDDYLKMWAVLDGVVFCSPVRFGDPSSPTWFLSFCLETRNLEKLFYRTFDNCVYPYIMAWPPSLVCNCVSS</sequence>
<dbReference type="Pfam" id="PF23635">
    <property type="entry name" value="Beta-prop_AT5G49610-like"/>
    <property type="match status" value="1"/>
</dbReference>
<dbReference type="OrthoDB" id="669728at2759"/>
<dbReference type="EMBL" id="RWGY01000002">
    <property type="protein sequence ID" value="TVU50516.1"/>
    <property type="molecule type" value="Genomic_DNA"/>
</dbReference>
<organism evidence="3 4">
    <name type="scientific">Eragrostis curvula</name>
    <name type="common">weeping love grass</name>
    <dbReference type="NCBI Taxonomy" id="38414"/>
    <lineage>
        <taxon>Eukaryota</taxon>
        <taxon>Viridiplantae</taxon>
        <taxon>Streptophyta</taxon>
        <taxon>Embryophyta</taxon>
        <taxon>Tracheophyta</taxon>
        <taxon>Spermatophyta</taxon>
        <taxon>Magnoliopsida</taxon>
        <taxon>Liliopsida</taxon>
        <taxon>Poales</taxon>
        <taxon>Poaceae</taxon>
        <taxon>PACMAD clade</taxon>
        <taxon>Chloridoideae</taxon>
        <taxon>Eragrostideae</taxon>
        <taxon>Eragrostidinae</taxon>
        <taxon>Eragrostis</taxon>
    </lineage>
</organism>
<keyword evidence="4" id="KW-1185">Reference proteome</keyword>
<name>A0A5J9WRD8_9POAL</name>
<dbReference type="Gramene" id="TVU50516">
    <property type="protein sequence ID" value="TVU50516"/>
    <property type="gene ID" value="EJB05_01889"/>
</dbReference>
<feature type="domain" description="F-box protein AT5G49610-like beta-propeller" evidence="2">
    <location>
        <begin position="173"/>
        <end position="444"/>
    </location>
</feature>
<evidence type="ECO:0000313" key="4">
    <source>
        <dbReference type="Proteomes" id="UP000324897"/>
    </source>
</evidence>